<reference evidence="2 3" key="1">
    <citation type="submission" date="2020-05" db="EMBL/GenBank/DDBJ databases">
        <title>Identification and distribution of gene clusters putatively required for synthesis of sphingolipid metabolism inhibitors in phylogenetically diverse species of the filamentous fungus Fusarium.</title>
        <authorList>
            <person name="Kim H.-S."/>
            <person name="Busman M."/>
            <person name="Brown D.W."/>
            <person name="Divon H."/>
            <person name="Uhlig S."/>
            <person name="Proctor R.H."/>
        </authorList>
    </citation>
    <scope>NUCLEOTIDE SEQUENCE [LARGE SCALE GENOMIC DNA]</scope>
    <source>
        <strain evidence="2 3">NRRL 36939</strain>
    </source>
</reference>
<sequence>MFSHDRFFNLQTTFYSFRSRRHRTVSKSTRMDLLEELEAMAQAASAFQDDENISESTIARWQKLFGYSSATAERKIREHRNDPLRFPVSDDHWSVVQDRMEGQGHDRESYEHSCSGSARDLNQRQEMTMKEKRKLRGAVFLVKLEGPLNSVQAVVQAAGLWCPSSTEVLAATNLSGQPCSFFKINGVDKLAIEAWLKEHPHPGFEPTIIKDPYAQKDLSPTSLYPTLGLDTTLPQFRPGLAATPSRPSQNEYPVWYLFYGTLTDTSFLSKLFGSDYQAEYHAATIQGGILTTWGRYYALVDDPSHTNLIYGKALLVETRDQEDRLRAYETNAYEVVRCSIEMGSDMRVDGLTFRFITDIMD</sequence>
<dbReference type="AlphaFoldDB" id="A0A8H5UYJ2"/>
<evidence type="ECO:0000256" key="1">
    <source>
        <dbReference type="ARBA" id="ARBA00008861"/>
    </source>
</evidence>
<dbReference type="SUPFAM" id="SSF110857">
    <property type="entry name" value="Gamma-glutamyl cyclotransferase-like"/>
    <property type="match status" value="1"/>
</dbReference>
<protein>
    <recommendedName>
        <fullName evidence="4">Gamma-glutamylcyclotransferase AIG2-like domain-containing protein</fullName>
    </recommendedName>
</protein>
<dbReference type="Gene3D" id="3.10.490.10">
    <property type="entry name" value="Gamma-glutamyl cyclotransferase-like"/>
    <property type="match status" value="1"/>
</dbReference>
<comment type="caution">
    <text evidence="2">The sequence shown here is derived from an EMBL/GenBank/DDBJ whole genome shotgun (WGS) entry which is preliminary data.</text>
</comment>
<keyword evidence="3" id="KW-1185">Reference proteome</keyword>
<dbReference type="EMBL" id="JAAOAS010000021">
    <property type="protein sequence ID" value="KAF5603976.1"/>
    <property type="molecule type" value="Genomic_DNA"/>
</dbReference>
<gene>
    <name evidence="2" type="ORF">FPCIR_1037</name>
</gene>
<comment type="similarity">
    <text evidence="1">Belongs to the gamma-glutamylcyclotransferase family.</text>
</comment>
<evidence type="ECO:0000313" key="3">
    <source>
        <dbReference type="Proteomes" id="UP000546213"/>
    </source>
</evidence>
<name>A0A8H5UYJ2_9HYPO</name>
<dbReference type="InterPro" id="IPR045038">
    <property type="entry name" value="AIG2-like"/>
</dbReference>
<dbReference type="PANTHER" id="PTHR31544">
    <property type="entry name" value="AIG2-LIKE PROTEIN D"/>
    <property type="match status" value="1"/>
</dbReference>
<organism evidence="2 3">
    <name type="scientific">Fusarium pseudocircinatum</name>
    <dbReference type="NCBI Taxonomy" id="56676"/>
    <lineage>
        <taxon>Eukaryota</taxon>
        <taxon>Fungi</taxon>
        <taxon>Dikarya</taxon>
        <taxon>Ascomycota</taxon>
        <taxon>Pezizomycotina</taxon>
        <taxon>Sordariomycetes</taxon>
        <taxon>Hypocreomycetidae</taxon>
        <taxon>Hypocreales</taxon>
        <taxon>Nectriaceae</taxon>
        <taxon>Fusarium</taxon>
        <taxon>Fusarium fujikuroi species complex</taxon>
    </lineage>
</organism>
<dbReference type="Proteomes" id="UP000546213">
    <property type="component" value="Unassembled WGS sequence"/>
</dbReference>
<evidence type="ECO:0000313" key="2">
    <source>
        <dbReference type="EMBL" id="KAF5603976.1"/>
    </source>
</evidence>
<proteinExistence type="inferred from homology"/>
<accession>A0A8H5UYJ2</accession>
<dbReference type="InterPro" id="IPR036568">
    <property type="entry name" value="GGCT-like_sf"/>
</dbReference>
<evidence type="ECO:0008006" key="4">
    <source>
        <dbReference type="Google" id="ProtNLM"/>
    </source>
</evidence>
<dbReference type="PANTHER" id="PTHR31544:SF4">
    <property type="entry name" value="GAMMA-GLUTAMYLCYCLOTRANSFERASE-RELATED"/>
    <property type="match status" value="1"/>
</dbReference>
<dbReference type="OrthoDB" id="3262926at2759"/>